<reference evidence="3" key="1">
    <citation type="submission" date="2021-02" db="EMBL/GenBank/DDBJ databases">
        <authorList>
            <person name="Nowell W R."/>
        </authorList>
    </citation>
    <scope>NUCLEOTIDE SEQUENCE</scope>
</reference>
<dbReference type="EMBL" id="CAJOBJ010076016">
    <property type="protein sequence ID" value="CAF4480319.1"/>
    <property type="molecule type" value="Genomic_DNA"/>
</dbReference>
<organism evidence="3 4">
    <name type="scientific">Rotaria magnacalcarata</name>
    <dbReference type="NCBI Taxonomy" id="392030"/>
    <lineage>
        <taxon>Eukaryota</taxon>
        <taxon>Metazoa</taxon>
        <taxon>Spiralia</taxon>
        <taxon>Gnathifera</taxon>
        <taxon>Rotifera</taxon>
        <taxon>Eurotatoria</taxon>
        <taxon>Bdelloidea</taxon>
        <taxon>Philodinida</taxon>
        <taxon>Philodinidae</taxon>
        <taxon>Rotaria</taxon>
    </lineage>
</organism>
<evidence type="ECO:0000256" key="1">
    <source>
        <dbReference type="SAM" id="Coils"/>
    </source>
</evidence>
<gene>
    <name evidence="3" type="ORF">GIL414_LOCUS33769</name>
    <name evidence="2" type="ORF">SMN809_LOCUS33198</name>
</gene>
<evidence type="ECO:0000313" key="2">
    <source>
        <dbReference type="EMBL" id="CAF4461734.1"/>
    </source>
</evidence>
<protein>
    <submittedName>
        <fullName evidence="3">Uncharacterized protein</fullName>
    </submittedName>
</protein>
<evidence type="ECO:0000313" key="4">
    <source>
        <dbReference type="Proteomes" id="UP000681720"/>
    </source>
</evidence>
<dbReference type="EMBL" id="CAJOBI010071935">
    <property type="protein sequence ID" value="CAF4461734.1"/>
    <property type="molecule type" value="Genomic_DNA"/>
</dbReference>
<sequence length="67" mass="8248">MRNSRRLQIQIRDLTRQLEESKPQDTVSNQTVKEWQTKLKAYEQDIEQLSEDKDNLERQFRQIQTER</sequence>
<feature type="coiled-coil region" evidence="1">
    <location>
        <begin position="32"/>
        <end position="66"/>
    </location>
</feature>
<dbReference type="Proteomes" id="UP000676336">
    <property type="component" value="Unassembled WGS sequence"/>
</dbReference>
<evidence type="ECO:0000313" key="3">
    <source>
        <dbReference type="EMBL" id="CAF4480319.1"/>
    </source>
</evidence>
<accession>A0A8S2X5R2</accession>
<proteinExistence type="predicted"/>
<feature type="non-terminal residue" evidence="3">
    <location>
        <position position="67"/>
    </location>
</feature>
<dbReference type="Proteomes" id="UP000681720">
    <property type="component" value="Unassembled WGS sequence"/>
</dbReference>
<name>A0A8S2X5R2_9BILA</name>
<comment type="caution">
    <text evidence="3">The sequence shown here is derived from an EMBL/GenBank/DDBJ whole genome shotgun (WGS) entry which is preliminary data.</text>
</comment>
<dbReference type="AlphaFoldDB" id="A0A8S2X5R2"/>
<keyword evidence="1" id="KW-0175">Coiled coil</keyword>